<keyword evidence="10" id="KW-0675">Receptor</keyword>
<dbReference type="AlphaFoldDB" id="A0A562D5E7"/>
<keyword evidence="3 8" id="KW-1134">Transmembrane beta strand</keyword>
<keyword evidence="11" id="KW-1185">Reference proteome</keyword>
<reference evidence="10 11" key="1">
    <citation type="submission" date="2019-07" db="EMBL/GenBank/DDBJ databases">
        <title>Genome sequencing of lignin-degrading bacterial isolates.</title>
        <authorList>
            <person name="Gladden J."/>
        </authorList>
    </citation>
    <scope>NUCLEOTIDE SEQUENCE [LARGE SCALE GENOMIC DNA]</scope>
    <source>
        <strain evidence="10 11">J19</strain>
    </source>
</reference>
<evidence type="ECO:0000256" key="4">
    <source>
        <dbReference type="ARBA" id="ARBA00022692"/>
    </source>
</evidence>
<organism evidence="10 11">
    <name type="scientific">Pseudoxanthomonas taiwanensis J19</name>
    <dbReference type="NCBI Taxonomy" id="935569"/>
    <lineage>
        <taxon>Bacteria</taxon>
        <taxon>Pseudomonadati</taxon>
        <taxon>Pseudomonadota</taxon>
        <taxon>Gammaproteobacteria</taxon>
        <taxon>Lysobacterales</taxon>
        <taxon>Lysobacteraceae</taxon>
        <taxon>Pseudoxanthomonas</taxon>
    </lineage>
</organism>
<keyword evidence="5" id="KW-0798">TonB box</keyword>
<evidence type="ECO:0000256" key="6">
    <source>
        <dbReference type="ARBA" id="ARBA00023136"/>
    </source>
</evidence>
<name>A0A562D5E7_9GAMM</name>
<dbReference type="PANTHER" id="PTHR47234">
    <property type="match status" value="1"/>
</dbReference>
<dbReference type="Gene3D" id="2.40.170.20">
    <property type="entry name" value="TonB-dependent receptor, beta-barrel domain"/>
    <property type="match status" value="1"/>
</dbReference>
<keyword evidence="4 8" id="KW-0812">Transmembrane</keyword>
<dbReference type="PANTHER" id="PTHR47234:SF2">
    <property type="entry name" value="TONB-DEPENDENT RECEPTOR"/>
    <property type="match status" value="1"/>
</dbReference>
<dbReference type="InterPro" id="IPR039426">
    <property type="entry name" value="TonB-dep_rcpt-like"/>
</dbReference>
<dbReference type="RefSeq" id="WP_345775984.1">
    <property type="nucleotide sequence ID" value="NZ_VLJS01000102.1"/>
</dbReference>
<dbReference type="Pfam" id="PF00593">
    <property type="entry name" value="TonB_dep_Rec_b-barrel"/>
    <property type="match status" value="1"/>
</dbReference>
<evidence type="ECO:0000256" key="5">
    <source>
        <dbReference type="ARBA" id="ARBA00023077"/>
    </source>
</evidence>
<protein>
    <submittedName>
        <fullName evidence="10">Iron complex outermembrane receptor protein</fullName>
    </submittedName>
</protein>
<accession>A0A562D5E7</accession>
<evidence type="ECO:0000256" key="1">
    <source>
        <dbReference type="ARBA" id="ARBA00004571"/>
    </source>
</evidence>
<dbReference type="GO" id="GO:0009279">
    <property type="term" value="C:cell outer membrane"/>
    <property type="evidence" value="ECO:0007669"/>
    <property type="project" value="UniProtKB-SubCell"/>
</dbReference>
<evidence type="ECO:0000256" key="7">
    <source>
        <dbReference type="ARBA" id="ARBA00023237"/>
    </source>
</evidence>
<evidence type="ECO:0000256" key="3">
    <source>
        <dbReference type="ARBA" id="ARBA00022452"/>
    </source>
</evidence>
<comment type="caution">
    <text evidence="10">The sequence shown here is derived from an EMBL/GenBank/DDBJ whole genome shotgun (WGS) entry which is preliminary data.</text>
</comment>
<dbReference type="Proteomes" id="UP000321583">
    <property type="component" value="Unassembled WGS sequence"/>
</dbReference>
<keyword evidence="6 8" id="KW-0472">Membrane</keyword>
<evidence type="ECO:0000259" key="9">
    <source>
        <dbReference type="Pfam" id="PF00593"/>
    </source>
</evidence>
<evidence type="ECO:0000256" key="2">
    <source>
        <dbReference type="ARBA" id="ARBA00022448"/>
    </source>
</evidence>
<dbReference type="SUPFAM" id="SSF56935">
    <property type="entry name" value="Porins"/>
    <property type="match status" value="1"/>
</dbReference>
<comment type="subcellular location">
    <subcellularLocation>
        <location evidence="1 8">Cell outer membrane</location>
        <topology evidence="1 8">Multi-pass membrane protein</topology>
    </subcellularLocation>
</comment>
<evidence type="ECO:0000313" key="11">
    <source>
        <dbReference type="Proteomes" id="UP000321583"/>
    </source>
</evidence>
<keyword evidence="2 8" id="KW-0813">Transport</keyword>
<dbReference type="EMBL" id="VLJS01000102">
    <property type="protein sequence ID" value="TWH04774.1"/>
    <property type="molecule type" value="Genomic_DNA"/>
</dbReference>
<evidence type="ECO:0000256" key="8">
    <source>
        <dbReference type="PROSITE-ProRule" id="PRU01360"/>
    </source>
</evidence>
<comment type="similarity">
    <text evidence="8">Belongs to the TonB-dependent receptor family.</text>
</comment>
<dbReference type="InterPro" id="IPR000531">
    <property type="entry name" value="Beta-barrel_TonB"/>
</dbReference>
<gene>
    <name evidence="10" type="ORF">L613_000700000230</name>
</gene>
<sequence length="440" mass="49027">MVKGFTVTTNRQGKFNVDEMFASAALDLFQMAGGTSAVALGVEHRREDYADVYDALSESGAVAGSAGNTAGGRRKVSAAYAEWYLPVAQDFDFTLAARYDRYDDYGSDVSPKLSLRWQPLDNLTLRASVGEGFRAPALPYVHSQRAFSAEPISDYRTCVATGFSPVLCGGDANGDNIADGPENEEEVAYQVDSYQTGNPDLLSEHSRQFSVGLAWDPLDWFNLTLDYYRIQIDDRIRLISFRELVGLDNAGQPLPEHTWVKRRSNGSISEIQTAFVNEGKLDTRGLDLNLRASGNLAWGRVDSWLQVARVLEYTVVDGDTRKDPLGWVTQPKLRATWRNAWSRGDFNLAWNINYIGSQQNPAEVPPYGFITSGPGVRVGSYTTHDLNLTWNAPWNGSLSLGVNNAGDRYPELVGYDNQPWNFHLYDAYGRTVYFRVSQKF</sequence>
<keyword evidence="7 8" id="KW-0998">Cell outer membrane</keyword>
<dbReference type="InterPro" id="IPR036942">
    <property type="entry name" value="Beta-barrel_TonB_sf"/>
</dbReference>
<proteinExistence type="inferred from homology"/>
<evidence type="ECO:0000313" key="10">
    <source>
        <dbReference type="EMBL" id="TWH04774.1"/>
    </source>
</evidence>
<feature type="domain" description="TonB-dependent receptor-like beta-barrel" evidence="9">
    <location>
        <begin position="25"/>
        <end position="404"/>
    </location>
</feature>
<dbReference type="PROSITE" id="PS52016">
    <property type="entry name" value="TONB_DEPENDENT_REC_3"/>
    <property type="match status" value="1"/>
</dbReference>